<dbReference type="InterPro" id="IPR025986">
    <property type="entry name" value="RPAP3-like_C"/>
</dbReference>
<keyword evidence="1" id="KW-0677">Repeat</keyword>
<evidence type="ECO:0000256" key="3">
    <source>
        <dbReference type="ARBA" id="ARBA00038275"/>
    </source>
</evidence>
<feature type="region of interest" description="Disordered" evidence="5">
    <location>
        <begin position="121"/>
        <end position="142"/>
    </location>
</feature>
<dbReference type="SUPFAM" id="SSF48452">
    <property type="entry name" value="TPR-like"/>
    <property type="match status" value="1"/>
</dbReference>
<evidence type="ECO:0000256" key="2">
    <source>
        <dbReference type="ARBA" id="ARBA00022803"/>
    </source>
</evidence>
<reference evidence="7" key="1">
    <citation type="submission" date="2016-06" db="EMBL/GenBank/DDBJ databases">
        <title>Draft Genome sequence of the fungus Inonotus baumii.</title>
        <authorList>
            <person name="Zhu H."/>
            <person name="Lin W."/>
        </authorList>
    </citation>
    <scope>NUCLEOTIDE SEQUENCE</scope>
    <source>
        <strain evidence="7">821</strain>
    </source>
</reference>
<comment type="similarity">
    <text evidence="3">Belongs to the RPAP3 family.</text>
</comment>
<dbReference type="Pfam" id="PF13877">
    <property type="entry name" value="RPAP3_C"/>
    <property type="match status" value="1"/>
</dbReference>
<sequence length="376" mass="41114">MSTAAQKAKDKGNAAFRAENYPEAVGHYTEAILANGTDSTYPLNRAAAYLRLGKAVDAERDCSTALRLSPGHVKALYRRAQARIELGKLNEAKSDLSDALKRESSGNSSVKSELQRVEKLLTGGPKTTPPPIDIGKAVKPVPPNRRRVPIEIVEGDVSSSNDIESKEMLMPISSRSLQPDTEVPLPTPLPSPDGEPSQTKPVSPAPPESQDSTKSTKAPPSVRGGIFRPSGQHTLFRSPESSRPDSQPSTIRSNLPFTENDDTPQPSSLSLFDFARTWELASLTERWDLLCRVPPQSLPALFKTSLEATLLAQILEACSLAVESTNDPTIKERVHGYLRWLQRVPRFSIVSLFLSKQEKEIGRTLGQTVGCSEWKL</sequence>
<dbReference type="Proteomes" id="UP000757232">
    <property type="component" value="Unassembled WGS sequence"/>
</dbReference>
<feature type="compositionally biased region" description="Polar residues" evidence="5">
    <location>
        <begin position="209"/>
        <end position="218"/>
    </location>
</feature>
<dbReference type="InterPro" id="IPR051966">
    <property type="entry name" value="RPAP3"/>
</dbReference>
<evidence type="ECO:0000313" key="8">
    <source>
        <dbReference type="Proteomes" id="UP000757232"/>
    </source>
</evidence>
<evidence type="ECO:0000259" key="6">
    <source>
        <dbReference type="Pfam" id="PF13877"/>
    </source>
</evidence>
<accession>A0A9Q5MZ12</accession>
<dbReference type="SMART" id="SM00028">
    <property type="entry name" value="TPR"/>
    <property type="match status" value="3"/>
</dbReference>
<feature type="domain" description="RNA-polymerase II-associated protein 3-like C-terminal" evidence="6">
    <location>
        <begin position="270"/>
        <end position="359"/>
    </location>
</feature>
<evidence type="ECO:0000256" key="5">
    <source>
        <dbReference type="SAM" id="MobiDB-lite"/>
    </source>
</evidence>
<evidence type="ECO:0000256" key="1">
    <source>
        <dbReference type="ARBA" id="ARBA00022737"/>
    </source>
</evidence>
<dbReference type="PANTHER" id="PTHR46423">
    <property type="entry name" value="RNA POLYMERASE II-ASSOCIATED PROTEIN 3"/>
    <property type="match status" value="1"/>
</dbReference>
<dbReference type="PANTHER" id="PTHR46423:SF1">
    <property type="entry name" value="RNA POLYMERASE II-ASSOCIATED PROTEIN 3"/>
    <property type="match status" value="1"/>
</dbReference>
<evidence type="ECO:0000256" key="4">
    <source>
        <dbReference type="ARBA" id="ARBA00040133"/>
    </source>
</evidence>
<protein>
    <recommendedName>
        <fullName evidence="4">RNA polymerase II-associated protein 3</fullName>
    </recommendedName>
</protein>
<name>A0A9Q5MZ12_SANBA</name>
<dbReference type="AlphaFoldDB" id="A0A9Q5MZ12"/>
<keyword evidence="8" id="KW-1185">Reference proteome</keyword>
<feature type="region of interest" description="Disordered" evidence="5">
    <location>
        <begin position="173"/>
        <end position="266"/>
    </location>
</feature>
<dbReference type="GO" id="GO:0101031">
    <property type="term" value="C:protein folding chaperone complex"/>
    <property type="evidence" value="ECO:0007669"/>
    <property type="project" value="TreeGrafter"/>
</dbReference>
<proteinExistence type="inferred from homology"/>
<dbReference type="InterPro" id="IPR019734">
    <property type="entry name" value="TPR_rpt"/>
</dbReference>
<comment type="caution">
    <text evidence="7">The sequence shown here is derived from an EMBL/GenBank/DDBJ whole genome shotgun (WGS) entry which is preliminary data.</text>
</comment>
<dbReference type="OrthoDB" id="629492at2759"/>
<gene>
    <name evidence="7" type="ORF">A7U60_g7899</name>
</gene>
<dbReference type="EMBL" id="LNZH02000212">
    <property type="protein sequence ID" value="OCB84945.1"/>
    <property type="molecule type" value="Genomic_DNA"/>
</dbReference>
<keyword evidence="2" id="KW-0802">TPR repeat</keyword>
<evidence type="ECO:0000313" key="7">
    <source>
        <dbReference type="EMBL" id="OCB84945.1"/>
    </source>
</evidence>
<organism evidence="7 8">
    <name type="scientific">Sanghuangporus baumii</name>
    <name type="common">Phellinus baumii</name>
    <dbReference type="NCBI Taxonomy" id="108892"/>
    <lineage>
        <taxon>Eukaryota</taxon>
        <taxon>Fungi</taxon>
        <taxon>Dikarya</taxon>
        <taxon>Basidiomycota</taxon>
        <taxon>Agaricomycotina</taxon>
        <taxon>Agaricomycetes</taxon>
        <taxon>Hymenochaetales</taxon>
        <taxon>Hymenochaetaceae</taxon>
        <taxon>Sanghuangporus</taxon>
    </lineage>
</organism>
<dbReference type="InterPro" id="IPR011990">
    <property type="entry name" value="TPR-like_helical_dom_sf"/>
</dbReference>
<feature type="compositionally biased region" description="Polar residues" evidence="5">
    <location>
        <begin position="231"/>
        <end position="266"/>
    </location>
</feature>
<dbReference type="Gene3D" id="1.25.40.10">
    <property type="entry name" value="Tetratricopeptide repeat domain"/>
    <property type="match status" value="1"/>
</dbReference>